<feature type="repeat" description="ANK" evidence="2">
    <location>
        <begin position="1790"/>
        <end position="1822"/>
    </location>
</feature>
<dbReference type="InterPro" id="IPR002110">
    <property type="entry name" value="Ankyrin_rpt"/>
</dbReference>
<feature type="domain" description="Azaphilone pigments biosynthesis cluster protein L N-terminal" evidence="4">
    <location>
        <begin position="2"/>
        <end position="152"/>
    </location>
</feature>
<evidence type="ECO:0000313" key="7">
    <source>
        <dbReference type="Proteomes" id="UP000558688"/>
    </source>
</evidence>
<evidence type="ECO:0000313" key="6">
    <source>
        <dbReference type="EMBL" id="KAF5266965.1"/>
    </source>
</evidence>
<dbReference type="Pfam" id="PF00023">
    <property type="entry name" value="Ank"/>
    <property type="match status" value="2"/>
</dbReference>
<keyword evidence="1" id="KW-0677">Repeat</keyword>
<feature type="repeat" description="ANK" evidence="2">
    <location>
        <begin position="1544"/>
        <end position="1576"/>
    </location>
</feature>
<protein>
    <recommendedName>
        <fullName evidence="8">NACHT domain-containing protein</fullName>
    </recommendedName>
</protein>
<proteinExistence type="predicted"/>
<dbReference type="Gene3D" id="1.25.40.20">
    <property type="entry name" value="Ankyrin repeat-containing domain"/>
    <property type="match status" value="5"/>
</dbReference>
<comment type="caution">
    <text evidence="6">The sequence shown here is derived from an EMBL/GenBank/DDBJ whole genome shotgun (WGS) entry which is preliminary data.</text>
</comment>
<evidence type="ECO:0000256" key="2">
    <source>
        <dbReference type="PROSITE-ProRule" id="PRU00023"/>
    </source>
</evidence>
<dbReference type="Proteomes" id="UP000558688">
    <property type="component" value="Unassembled WGS sequence"/>
</dbReference>
<name>A0A8H5AKW1_FUSOX</name>
<feature type="repeat" description="ANK" evidence="2">
    <location>
        <begin position="1511"/>
        <end position="1543"/>
    </location>
</feature>
<evidence type="ECO:0000256" key="1">
    <source>
        <dbReference type="ARBA" id="ARBA00022737"/>
    </source>
</evidence>
<dbReference type="EMBL" id="JAAFOW010000322">
    <property type="protein sequence ID" value="KAF5266965.1"/>
    <property type="molecule type" value="Genomic_DNA"/>
</dbReference>
<sequence length="2525" mass="284258">MADPLSLAASIAGLISLADLVFKTTYKFVRAAKDAKDEIQSLVDEINNLASVLRRLEALTSDLEDEGQSFDPTLRNHYLNHCFKTFNKIELRVKKASESFKKSKFDDIVRQLKWPFSSSETKELLAELSRHKETISVALLADSMRKIQLSLSKSDDIDKKITALGEVARKIEINTMIAINDRKKRILDHFMKANPQLALQTSIRLRHSMTGLWLTESPTFIRWLETPGSKLWLTGIPGAGKTVLAGSVIQEALSRSYASRRIGVAFFFCDYKESKTWDTVNILGALASQLARQNNESYNVLDAYYESLYPPRGLPQTADVDELRAQISQMCETFDQTIIVVDGLDECDDLTDEVVDSLIQVAAYSERLSMALFSRDHYNIRARLEEEFEPIQIAAHTEDVELYVNAEVDKRIRTRQLQLTSAHMKEEIRSALVGKADGMFRWVVCQLDYLCNCAHDQERREALGKLPPDLPESYRRLLERVNNCSVGVQNMVQMCLHFMAVADPKLTIVELRQAVSTPAIGATLDESNIVPEYEILKRCSSLIRKSTNGKYFEFAHFSVREFLEDEKAISQTTGIEKYWIARSMTKFLLARQCLRFLQMENFDKMPDEPNKQVAATRQRDNSYPFYRHAAILWIKLTKDGLGDPEILELAKSLFQPSKRAYFMCWAVEVFKNVMYATGIGTRYEQRNGTEKHAWRIVMVPSFKPLHMAAALNLPEICNFLIRNGSDVNDKLDSATPLDLALMSVLAVPGLPEMSGEKDQRHDLMRTPRDEFLPSSRRRNMTVDCLMHAGARSSDHLIPPNTLSVFSIACLFASIFHDLYPVFRCLCAYTIPSVPEVKVLQEWLMATDTSNHVAEVSTRMLLKFLSSTGAYNTDWGAEMGLIVWNWAQECDFSLTRDLNLVGSCALMSDDNLVSQIVSAVCSDNIELLKYCVEDRRLKNQVRYSGPVNGLLHLAVKHNAFNVFKALVNAGFDPYTYNDKGDLPIHLCERQGSLRPFKVFKDLGISLVSQDRDGYNNLHYWAQDRPLNHEFVNGIFDLDAEEAIKGLQTRTFRGDTPLTMVFKSAGESPRSEHRDLDLNRLCLQVLGFLKRYHREKGCDTSLVTGTSVSCLRKAFSEFDSMIGSNPTPLHKPNAWISLSQVQLLTKLYPEALNSRLNGRLPLETYIRSTLDNRKDPEHNIIMSLFPDNLRDSDLSEKQSLWHFACYLPDNDRYSKARYMNTIDFGTMMEIMFQRGAMRVYEEQFKESGLKPLLSNHQALLMSVIRDAILQTKYWDGMQDSDSISLLFQDVINRVNLDMIRLLVKYGANPHHRVNGQTPFEIAFRARVAIDLCSTEEGAEVLHNLLECCSIEEILKDSSETSNNSPLHTLATSEDATNIIWLMEALVQRGFDVNNVGSGFLATTPLVYHLQQSSFQFAEELLELGADPSRDAVLACIVSDNLSFLQKILNHKTNPSAIFRWSDPVTFNIQHLDQTAVVKNGNAFHLASACNSVACLEFILEHASEMDKASMSDEGLTPVHIAAYEGYVDAMKLLLKKGFSAMTESLYGFTPMHMAVLGGSLPTVQCLLEHGASQTLDANGRTPRRISLELGFDGIYEFLGGDTRGDSKELSSFQELAESVEPIERLAISFERAMEEEDYESIKLLIYQGCPVDVPLPSRQGLSALLVALEEENLVMGEWLLQEGASALQADFKGEVLENAIDIAAGRSSLNPLLPELFLKYLLEGGDLKFGFELPLHEAIDKGNTKGLEILLEVAEEYPNYIRFSHMFKDVLSCLLLRDFSCENSWQTWIHSASTTALHSAAWNGNKKAISLLLNRGADIDAADSNGWTPLMYSKDADIAQHLVSLGASMAAVCRFGSLASLINWFGDSLFDEAHPVSLSRLPREFLTVSDPPRFSTNCEEVSLTPEALDKLLKLKFDLLGEDEAGRSMMHYILGEEDLVDWMLGSDQDLSGTTPFPWHLEWCGFSDLAFLTSSFERLQKKVPADLFRKTLNLEPSRGWSPLCHAAALNRVDIVANCLEMGADIDFEGSCFGSAVMNASACGSLDTVKLLVRNGASVTYMSKKGFISCFLVAGTEAVREWLICGRFRDQVRVASESDSGCPQEEVPWGGYVEARVLLYGGRARWPEESTLDYAKRLSKMKKRWQGQVLRLYVEEASSSSGTDSDTGSEGDAGSNLEVGFKSEYDLRSRSIHSQLRYAPYLVSDNGSGSESELVASVVYKTGKMQAAEYASKRATATMHPSTGVDPTKNHGTYWKTALLTEERDWEKVPPPARDTFTLSDILGQTDPHLAVVSRTGLVAMSLQYYQLPGETECRQNFFFELNENVLFADEDGNRTAIHGFAMWMAPTADGKAELTVRFCVKSEPFMDPLLIFEFDVENSKKDPKENLILIDFINETGGKLYGYRDALLQWMMRLHNAQFLSWSCIGMDFLEANFAGDGEYMGDLKFDLIIHNKFKSHPNELGDNMKRIIDVEKTPIKRGVWLDETFTRPLFYKLAKLPYEGPPAWGDAVNNASVDKWFEEIDDWFATGE</sequence>
<dbReference type="SUPFAM" id="SSF48403">
    <property type="entry name" value="Ankyrin repeat"/>
    <property type="match status" value="4"/>
</dbReference>
<dbReference type="Pfam" id="PF24883">
    <property type="entry name" value="NPHP3_N"/>
    <property type="match status" value="1"/>
</dbReference>
<organism evidence="6 7">
    <name type="scientific">Fusarium oxysporum</name>
    <name type="common">Fusarium vascular wilt</name>
    <dbReference type="NCBI Taxonomy" id="5507"/>
    <lineage>
        <taxon>Eukaryota</taxon>
        <taxon>Fungi</taxon>
        <taxon>Dikarya</taxon>
        <taxon>Ascomycota</taxon>
        <taxon>Pezizomycotina</taxon>
        <taxon>Sordariomycetes</taxon>
        <taxon>Hypocreomycetidae</taxon>
        <taxon>Hypocreales</taxon>
        <taxon>Nectriaceae</taxon>
        <taxon>Fusarium</taxon>
        <taxon>Fusarium oxysporum species complex</taxon>
    </lineage>
</organism>
<dbReference type="InterPro" id="IPR027417">
    <property type="entry name" value="P-loop_NTPase"/>
</dbReference>
<keyword evidence="3" id="KW-0175">Coiled coil</keyword>
<dbReference type="PANTHER" id="PTHR10039:SF15">
    <property type="entry name" value="NACHT DOMAIN-CONTAINING PROTEIN"/>
    <property type="match status" value="1"/>
</dbReference>
<evidence type="ECO:0000256" key="3">
    <source>
        <dbReference type="SAM" id="Coils"/>
    </source>
</evidence>
<gene>
    <name evidence="6" type="ORF">FOXYS1_2191</name>
</gene>
<dbReference type="Pfam" id="PF12796">
    <property type="entry name" value="Ank_2"/>
    <property type="match status" value="2"/>
</dbReference>
<keyword evidence="2" id="KW-0040">ANK repeat</keyword>
<dbReference type="InterPro" id="IPR036770">
    <property type="entry name" value="Ankyrin_rpt-contain_sf"/>
</dbReference>
<feature type="repeat" description="ANK" evidence="2">
    <location>
        <begin position="1994"/>
        <end position="2026"/>
    </location>
</feature>
<evidence type="ECO:0000259" key="4">
    <source>
        <dbReference type="Pfam" id="PF17111"/>
    </source>
</evidence>
<dbReference type="Gene3D" id="3.40.50.300">
    <property type="entry name" value="P-loop containing nucleotide triphosphate hydrolases"/>
    <property type="match status" value="1"/>
</dbReference>
<evidence type="ECO:0000259" key="5">
    <source>
        <dbReference type="Pfam" id="PF24883"/>
    </source>
</evidence>
<dbReference type="PRINTS" id="PR01415">
    <property type="entry name" value="ANKYRIN"/>
</dbReference>
<reference evidence="6" key="1">
    <citation type="submission" date="2020-02" db="EMBL/GenBank/DDBJ databases">
        <title>Identification and distribution of gene clusters putatively required for synthesis of sphingolipid metabolism inhibitors in phylogenetically diverse species of the filamentous fungus Fusarium.</title>
        <authorList>
            <person name="Kim H.-S."/>
            <person name="Busman M."/>
            <person name="Brown D.W."/>
            <person name="Divon H."/>
            <person name="Uhlig S."/>
            <person name="Proctor R.H."/>
        </authorList>
    </citation>
    <scope>NUCLEOTIDE SEQUENCE [LARGE SCALE GENOMIC DNA]</scope>
    <source>
        <strain evidence="6">NRRL 39464</strain>
    </source>
</reference>
<dbReference type="InterPro" id="IPR031348">
    <property type="entry name" value="PigL_N"/>
</dbReference>
<evidence type="ECO:0008006" key="8">
    <source>
        <dbReference type="Google" id="ProtNLM"/>
    </source>
</evidence>
<dbReference type="InterPro" id="IPR056884">
    <property type="entry name" value="NPHP3-like_N"/>
</dbReference>
<feature type="coiled-coil region" evidence="3">
    <location>
        <begin position="32"/>
        <end position="66"/>
    </location>
</feature>
<dbReference type="Pfam" id="PF17111">
    <property type="entry name" value="PigL_N"/>
    <property type="match status" value="1"/>
</dbReference>
<dbReference type="SMART" id="SM00248">
    <property type="entry name" value="ANK"/>
    <property type="match status" value="15"/>
</dbReference>
<dbReference type="SUPFAM" id="SSF52540">
    <property type="entry name" value="P-loop containing nucleoside triphosphate hydrolases"/>
    <property type="match status" value="1"/>
</dbReference>
<dbReference type="PROSITE" id="PS50297">
    <property type="entry name" value="ANK_REP_REGION"/>
    <property type="match status" value="4"/>
</dbReference>
<feature type="domain" description="Nephrocystin 3-like N-terminal" evidence="5">
    <location>
        <begin position="210"/>
        <end position="375"/>
    </location>
</feature>
<dbReference type="PANTHER" id="PTHR10039">
    <property type="entry name" value="AMELOGENIN"/>
    <property type="match status" value="1"/>
</dbReference>
<feature type="repeat" description="ANK" evidence="2">
    <location>
        <begin position="700"/>
        <end position="732"/>
    </location>
</feature>
<accession>A0A8H5AKW1</accession>
<dbReference type="PROSITE" id="PS50088">
    <property type="entry name" value="ANK_REPEAT"/>
    <property type="match status" value="5"/>
</dbReference>